<feature type="transmembrane region" description="Helical" evidence="7">
    <location>
        <begin position="70"/>
        <end position="95"/>
    </location>
</feature>
<keyword evidence="6 7" id="KW-0472">Membrane</keyword>
<feature type="transmembrane region" description="Helical" evidence="7">
    <location>
        <begin position="102"/>
        <end position="126"/>
    </location>
</feature>
<keyword evidence="2" id="KW-0813">Transport</keyword>
<dbReference type="Pfam" id="PF03188">
    <property type="entry name" value="Cytochrom_B561"/>
    <property type="match status" value="1"/>
</dbReference>
<keyword evidence="3 7" id="KW-0812">Transmembrane</keyword>
<dbReference type="CDD" id="cd08760">
    <property type="entry name" value="Cyt_b561_FRRS1_like"/>
    <property type="match status" value="1"/>
</dbReference>
<gene>
    <name evidence="10" type="ORF">BU24DRAFT_427198</name>
</gene>
<dbReference type="GO" id="GO:0016020">
    <property type="term" value="C:membrane"/>
    <property type="evidence" value="ECO:0007669"/>
    <property type="project" value="UniProtKB-SubCell"/>
</dbReference>
<feature type="transmembrane region" description="Helical" evidence="7">
    <location>
        <begin position="212"/>
        <end position="233"/>
    </location>
</feature>
<dbReference type="EMBL" id="ML978075">
    <property type="protein sequence ID" value="KAF2010996.1"/>
    <property type="molecule type" value="Genomic_DNA"/>
</dbReference>
<comment type="subcellular location">
    <subcellularLocation>
        <location evidence="1">Membrane</location>
    </subcellularLocation>
</comment>
<evidence type="ECO:0000313" key="11">
    <source>
        <dbReference type="Proteomes" id="UP000799778"/>
    </source>
</evidence>
<dbReference type="OrthoDB" id="19261at2759"/>
<evidence type="ECO:0000256" key="4">
    <source>
        <dbReference type="ARBA" id="ARBA00022982"/>
    </source>
</evidence>
<keyword evidence="8" id="KW-0732">Signal</keyword>
<evidence type="ECO:0000256" key="8">
    <source>
        <dbReference type="SAM" id="SignalP"/>
    </source>
</evidence>
<sequence>MSHNTMLARITFYFSLVSLATAQFGPGGRYGPYRGPDPGPGYGPYGRGGRGRGPFGYTSYQDFLNQREKIVIAHGVLAALAFVIFFPAGAILIRLGSFRGAWLIHGLLQTFALVTYIAAFGIGVWMVNNVPVNLLDHYHPIIGIVVLVLLAFQPILGLLHHSKFKKHGRRTIWTYGHLWLGRIAITLGIINGGLGMLFATETRMFVPTRGQMIAYGVVAGLVWLLWVSVSVFGEVKRVRERRRVSTKEAELEGKDQYA</sequence>
<organism evidence="10 11">
    <name type="scientific">Aaosphaeria arxii CBS 175.79</name>
    <dbReference type="NCBI Taxonomy" id="1450172"/>
    <lineage>
        <taxon>Eukaryota</taxon>
        <taxon>Fungi</taxon>
        <taxon>Dikarya</taxon>
        <taxon>Ascomycota</taxon>
        <taxon>Pezizomycotina</taxon>
        <taxon>Dothideomycetes</taxon>
        <taxon>Pleosporomycetidae</taxon>
        <taxon>Pleosporales</taxon>
        <taxon>Pleosporales incertae sedis</taxon>
        <taxon>Aaosphaeria</taxon>
    </lineage>
</organism>
<feature type="chain" id="PRO_5025585362" description="Cytochrome b561 domain-containing protein" evidence="8">
    <location>
        <begin position="23"/>
        <end position="258"/>
    </location>
</feature>
<dbReference type="PANTHER" id="PTHR47797">
    <property type="entry name" value="DEHYDROGENASE, PUTATIVE (AFU_ORTHOLOGUE AFUA_8G05805)-RELATED"/>
    <property type="match status" value="1"/>
</dbReference>
<feature type="transmembrane region" description="Helical" evidence="7">
    <location>
        <begin position="179"/>
        <end position="200"/>
    </location>
</feature>
<accession>A0A6A5XDV0</accession>
<evidence type="ECO:0000256" key="7">
    <source>
        <dbReference type="SAM" id="Phobius"/>
    </source>
</evidence>
<feature type="transmembrane region" description="Helical" evidence="7">
    <location>
        <begin position="138"/>
        <end position="159"/>
    </location>
</feature>
<dbReference type="AlphaFoldDB" id="A0A6A5XDV0"/>
<name>A0A6A5XDV0_9PLEO</name>
<evidence type="ECO:0000256" key="2">
    <source>
        <dbReference type="ARBA" id="ARBA00022448"/>
    </source>
</evidence>
<dbReference type="Proteomes" id="UP000799778">
    <property type="component" value="Unassembled WGS sequence"/>
</dbReference>
<feature type="signal peptide" evidence="8">
    <location>
        <begin position="1"/>
        <end position="22"/>
    </location>
</feature>
<keyword evidence="11" id="KW-1185">Reference proteome</keyword>
<keyword evidence="4" id="KW-0249">Electron transport</keyword>
<dbReference type="InterPro" id="IPR006593">
    <property type="entry name" value="Cyt_b561/ferric_Rdtase_TM"/>
</dbReference>
<evidence type="ECO:0000256" key="1">
    <source>
        <dbReference type="ARBA" id="ARBA00004370"/>
    </source>
</evidence>
<evidence type="ECO:0000256" key="6">
    <source>
        <dbReference type="ARBA" id="ARBA00023136"/>
    </source>
</evidence>
<dbReference type="SMART" id="SM00665">
    <property type="entry name" value="B561"/>
    <property type="match status" value="1"/>
</dbReference>
<keyword evidence="5 7" id="KW-1133">Transmembrane helix</keyword>
<reference evidence="10" key="1">
    <citation type="journal article" date="2020" name="Stud. Mycol.">
        <title>101 Dothideomycetes genomes: a test case for predicting lifestyles and emergence of pathogens.</title>
        <authorList>
            <person name="Haridas S."/>
            <person name="Albert R."/>
            <person name="Binder M."/>
            <person name="Bloem J."/>
            <person name="Labutti K."/>
            <person name="Salamov A."/>
            <person name="Andreopoulos B."/>
            <person name="Baker S."/>
            <person name="Barry K."/>
            <person name="Bills G."/>
            <person name="Bluhm B."/>
            <person name="Cannon C."/>
            <person name="Castanera R."/>
            <person name="Culley D."/>
            <person name="Daum C."/>
            <person name="Ezra D."/>
            <person name="Gonzalez J."/>
            <person name="Henrissat B."/>
            <person name="Kuo A."/>
            <person name="Liang C."/>
            <person name="Lipzen A."/>
            <person name="Lutzoni F."/>
            <person name="Magnuson J."/>
            <person name="Mondo S."/>
            <person name="Nolan M."/>
            <person name="Ohm R."/>
            <person name="Pangilinan J."/>
            <person name="Park H.-J."/>
            <person name="Ramirez L."/>
            <person name="Alfaro M."/>
            <person name="Sun H."/>
            <person name="Tritt A."/>
            <person name="Yoshinaga Y."/>
            <person name="Zwiers L.-H."/>
            <person name="Turgeon B."/>
            <person name="Goodwin S."/>
            <person name="Spatafora J."/>
            <person name="Crous P."/>
            <person name="Grigoriev I."/>
        </authorList>
    </citation>
    <scope>NUCLEOTIDE SEQUENCE</scope>
    <source>
        <strain evidence="10">CBS 175.79</strain>
    </source>
</reference>
<evidence type="ECO:0000313" key="10">
    <source>
        <dbReference type="EMBL" id="KAF2010996.1"/>
    </source>
</evidence>
<evidence type="ECO:0000256" key="5">
    <source>
        <dbReference type="ARBA" id="ARBA00022989"/>
    </source>
</evidence>
<evidence type="ECO:0000259" key="9">
    <source>
        <dbReference type="SMART" id="SM00665"/>
    </source>
</evidence>
<proteinExistence type="predicted"/>
<dbReference type="GeneID" id="54286561"/>
<protein>
    <recommendedName>
        <fullName evidence="9">Cytochrome b561 domain-containing protein</fullName>
    </recommendedName>
</protein>
<dbReference type="RefSeq" id="XP_033379335.1">
    <property type="nucleotide sequence ID" value="XM_033529164.1"/>
</dbReference>
<evidence type="ECO:0000256" key="3">
    <source>
        <dbReference type="ARBA" id="ARBA00022692"/>
    </source>
</evidence>
<dbReference type="PANTHER" id="PTHR47797:SF1">
    <property type="entry name" value="CYTOCHROME B561 DOMAIN-CONTAINING PROTEIN-RELATED"/>
    <property type="match status" value="1"/>
</dbReference>
<dbReference type="Gene3D" id="1.20.120.1770">
    <property type="match status" value="1"/>
</dbReference>
<feature type="domain" description="Cytochrome b561" evidence="9">
    <location>
        <begin position="73"/>
        <end position="196"/>
    </location>
</feature>